<protein>
    <submittedName>
        <fullName evidence="1">Uncharacterized protein</fullName>
    </submittedName>
</protein>
<dbReference type="Proteomes" id="UP000821865">
    <property type="component" value="Chromosome 1"/>
</dbReference>
<evidence type="ECO:0000313" key="1">
    <source>
        <dbReference type="EMBL" id="KAH7979821.1"/>
    </source>
</evidence>
<keyword evidence="2" id="KW-1185">Reference proteome</keyword>
<gene>
    <name evidence="1" type="ORF">HPB49_011394</name>
</gene>
<organism evidence="1 2">
    <name type="scientific">Dermacentor silvarum</name>
    <name type="common">Tick</name>
    <dbReference type="NCBI Taxonomy" id="543639"/>
    <lineage>
        <taxon>Eukaryota</taxon>
        <taxon>Metazoa</taxon>
        <taxon>Ecdysozoa</taxon>
        <taxon>Arthropoda</taxon>
        <taxon>Chelicerata</taxon>
        <taxon>Arachnida</taxon>
        <taxon>Acari</taxon>
        <taxon>Parasitiformes</taxon>
        <taxon>Ixodida</taxon>
        <taxon>Ixodoidea</taxon>
        <taxon>Ixodidae</taxon>
        <taxon>Rhipicephalinae</taxon>
        <taxon>Dermacentor</taxon>
    </lineage>
</organism>
<name>A0ACB8DZP4_DERSI</name>
<comment type="caution">
    <text evidence="1">The sequence shown here is derived from an EMBL/GenBank/DDBJ whole genome shotgun (WGS) entry which is preliminary data.</text>
</comment>
<reference evidence="1" key="1">
    <citation type="submission" date="2020-05" db="EMBL/GenBank/DDBJ databases">
        <title>Large-scale comparative analyses of tick genomes elucidate their genetic diversity and vector capacities.</title>
        <authorList>
            <person name="Jia N."/>
            <person name="Wang J."/>
            <person name="Shi W."/>
            <person name="Du L."/>
            <person name="Sun Y."/>
            <person name="Zhan W."/>
            <person name="Jiang J."/>
            <person name="Wang Q."/>
            <person name="Zhang B."/>
            <person name="Ji P."/>
            <person name="Sakyi L.B."/>
            <person name="Cui X."/>
            <person name="Yuan T."/>
            <person name="Jiang B."/>
            <person name="Yang W."/>
            <person name="Lam T.T.-Y."/>
            <person name="Chang Q."/>
            <person name="Ding S."/>
            <person name="Wang X."/>
            <person name="Zhu J."/>
            <person name="Ruan X."/>
            <person name="Zhao L."/>
            <person name="Wei J."/>
            <person name="Que T."/>
            <person name="Du C."/>
            <person name="Cheng J."/>
            <person name="Dai P."/>
            <person name="Han X."/>
            <person name="Huang E."/>
            <person name="Gao Y."/>
            <person name="Liu J."/>
            <person name="Shao H."/>
            <person name="Ye R."/>
            <person name="Li L."/>
            <person name="Wei W."/>
            <person name="Wang X."/>
            <person name="Wang C."/>
            <person name="Yang T."/>
            <person name="Huo Q."/>
            <person name="Li W."/>
            <person name="Guo W."/>
            <person name="Chen H."/>
            <person name="Zhou L."/>
            <person name="Ni X."/>
            <person name="Tian J."/>
            <person name="Zhou Y."/>
            <person name="Sheng Y."/>
            <person name="Liu T."/>
            <person name="Pan Y."/>
            <person name="Xia L."/>
            <person name="Li J."/>
            <person name="Zhao F."/>
            <person name="Cao W."/>
        </authorList>
    </citation>
    <scope>NUCLEOTIDE SEQUENCE</scope>
    <source>
        <strain evidence="1">Dsil-2018</strain>
    </source>
</reference>
<evidence type="ECO:0000313" key="2">
    <source>
        <dbReference type="Proteomes" id="UP000821865"/>
    </source>
</evidence>
<accession>A0ACB8DZP4</accession>
<dbReference type="EMBL" id="CM023470">
    <property type="protein sequence ID" value="KAH7979821.1"/>
    <property type="molecule type" value="Genomic_DNA"/>
</dbReference>
<proteinExistence type="predicted"/>
<sequence>MKPKRQNFCSVPGCAANSRRLSEDRKRSLFVVPKSPTQRKKWEENLQLRIGCLTTTSAICDAHFEPHHVVRDFIHIINSKEVRLPRERPKLAVGAVPVRVSAGPLLQGDTDRKQDNKHPTHSDRTNTATMDATEETCEPSTPQCEKRKRSSSAASLTESLPKYNKEYHAVNDGSLELDCGVHNDEDRRALRSLMTPSTSRWTAF</sequence>